<evidence type="ECO:0000259" key="10">
    <source>
        <dbReference type="PROSITE" id="PS50125"/>
    </source>
</evidence>
<evidence type="ECO:0000256" key="3">
    <source>
        <dbReference type="ARBA" id="ARBA00022692"/>
    </source>
</evidence>
<dbReference type="GO" id="GO:0007168">
    <property type="term" value="P:receptor guanylyl cyclase signaling pathway"/>
    <property type="evidence" value="ECO:0007669"/>
    <property type="project" value="TreeGrafter"/>
</dbReference>
<comment type="caution">
    <text evidence="11">The sequence shown here is derived from an EMBL/GenBank/DDBJ whole genome shotgun (WGS) entry which is preliminary data.</text>
</comment>
<organism evidence="11 12">
    <name type="scientific">Desmophyllum pertusum</name>
    <dbReference type="NCBI Taxonomy" id="174260"/>
    <lineage>
        <taxon>Eukaryota</taxon>
        <taxon>Metazoa</taxon>
        <taxon>Cnidaria</taxon>
        <taxon>Anthozoa</taxon>
        <taxon>Hexacorallia</taxon>
        <taxon>Scleractinia</taxon>
        <taxon>Caryophylliina</taxon>
        <taxon>Caryophylliidae</taxon>
        <taxon>Desmophyllum</taxon>
    </lineage>
</organism>
<evidence type="ECO:0000256" key="7">
    <source>
        <dbReference type="ARBA" id="ARBA00023136"/>
    </source>
</evidence>
<evidence type="ECO:0000256" key="8">
    <source>
        <dbReference type="ARBA" id="ARBA00023239"/>
    </source>
</evidence>
<dbReference type="GO" id="GO:0035556">
    <property type="term" value="P:intracellular signal transduction"/>
    <property type="evidence" value="ECO:0007669"/>
    <property type="project" value="InterPro"/>
</dbReference>
<keyword evidence="6" id="KW-1133">Transmembrane helix</keyword>
<dbReference type="Gene3D" id="6.10.250.780">
    <property type="match status" value="1"/>
</dbReference>
<dbReference type="EC" id="4.6.1.2" evidence="2"/>
<keyword evidence="12" id="KW-1185">Reference proteome</keyword>
<dbReference type="InterPro" id="IPR001054">
    <property type="entry name" value="A/G_cyclase"/>
</dbReference>
<dbReference type="InterPro" id="IPR029787">
    <property type="entry name" value="Nucleotide_cyclase"/>
</dbReference>
<dbReference type="OrthoDB" id="1890790at2759"/>
<dbReference type="GO" id="GO:0005886">
    <property type="term" value="C:plasma membrane"/>
    <property type="evidence" value="ECO:0007669"/>
    <property type="project" value="TreeGrafter"/>
</dbReference>
<dbReference type="PANTHER" id="PTHR11920">
    <property type="entry name" value="GUANYLYL CYCLASE"/>
    <property type="match status" value="1"/>
</dbReference>
<evidence type="ECO:0000256" key="4">
    <source>
        <dbReference type="ARBA" id="ARBA00022729"/>
    </source>
</evidence>
<keyword evidence="5" id="KW-0547">Nucleotide-binding</keyword>
<reference evidence="11" key="1">
    <citation type="submission" date="2023-01" db="EMBL/GenBank/DDBJ databases">
        <title>Genome assembly of the deep-sea coral Lophelia pertusa.</title>
        <authorList>
            <person name="Herrera S."/>
            <person name="Cordes E."/>
        </authorList>
    </citation>
    <scope>NUCLEOTIDE SEQUENCE</scope>
    <source>
        <strain evidence="11">USNM1676648</strain>
        <tissue evidence="11">Polyp</tissue>
    </source>
</reference>
<dbReference type="InterPro" id="IPR011009">
    <property type="entry name" value="Kinase-like_dom_sf"/>
</dbReference>
<dbReference type="InterPro" id="IPR001245">
    <property type="entry name" value="Ser-Thr/Tyr_kinase_cat_dom"/>
</dbReference>
<keyword evidence="7" id="KW-0472">Membrane</keyword>
<evidence type="ECO:0000256" key="5">
    <source>
        <dbReference type="ARBA" id="ARBA00022741"/>
    </source>
</evidence>
<dbReference type="Proteomes" id="UP001163046">
    <property type="component" value="Unassembled WGS sequence"/>
</dbReference>
<comment type="subcellular location">
    <subcellularLocation>
        <location evidence="1">Membrane</location>
        <topology evidence="1">Single-pass type I membrane protein</topology>
    </subcellularLocation>
</comment>
<sequence length="429" mass="48169">MAGSERGSMDDIRGQIFTVLGTYEGNMVAVKKIQKAKVVLERDVLLELKEMKDLSHQNINTFIGACVEPGNICILSQYCNKGSLQTVFGQHQNTSSMTKSLAPQAGDVYSYGIILSEIVTRGLPFSMFEDFSAKAVVERVQKGETPSFRPRITKDTVGHTLYVEMMKQCWDHDPSARPKFSECIKYLKQMNKGKDFNIMDTMITMMEKYTDHLEDIVAERTSELASEKAKTDELLYRMLPRSVAEELKRGQPVTAETFEAATLFFSDIVGFTKLASESTPLQVVDLLNDLYTCFDEIIDMHDVYKVETIGDAYVVASGLPNRNGIRHAGEISNMSLDLLSAITTFKIRHVPGRQLQLRIGIHTALRVHVSPECKEVLDKLGGYIVEERGFVDMKGKGSILTYFLKGREGLTNLFPDLNLQAGMDEHDFK</sequence>
<dbReference type="GO" id="GO:0001653">
    <property type="term" value="F:peptide receptor activity"/>
    <property type="evidence" value="ECO:0007669"/>
    <property type="project" value="TreeGrafter"/>
</dbReference>
<evidence type="ECO:0000256" key="6">
    <source>
        <dbReference type="ARBA" id="ARBA00022989"/>
    </source>
</evidence>
<dbReference type="AlphaFoldDB" id="A0A9W9YGD7"/>
<dbReference type="EMBL" id="MU827778">
    <property type="protein sequence ID" value="KAJ7340076.1"/>
    <property type="molecule type" value="Genomic_DNA"/>
</dbReference>
<evidence type="ECO:0000256" key="1">
    <source>
        <dbReference type="ARBA" id="ARBA00004479"/>
    </source>
</evidence>
<dbReference type="Pfam" id="PF07701">
    <property type="entry name" value="HNOBA"/>
    <property type="match status" value="1"/>
</dbReference>
<evidence type="ECO:0000256" key="2">
    <source>
        <dbReference type="ARBA" id="ARBA00012202"/>
    </source>
</evidence>
<dbReference type="Pfam" id="PF00211">
    <property type="entry name" value="Guanylate_cyc"/>
    <property type="match status" value="1"/>
</dbReference>
<dbReference type="SUPFAM" id="SSF56112">
    <property type="entry name" value="Protein kinase-like (PK-like)"/>
    <property type="match status" value="1"/>
</dbReference>
<dbReference type="CDD" id="cd07302">
    <property type="entry name" value="CHD"/>
    <property type="match status" value="1"/>
</dbReference>
<keyword evidence="8" id="KW-0456">Lyase</keyword>
<dbReference type="SUPFAM" id="SSF55073">
    <property type="entry name" value="Nucleotide cyclase"/>
    <property type="match status" value="1"/>
</dbReference>
<dbReference type="Gene3D" id="3.30.200.20">
    <property type="entry name" value="Phosphorylase Kinase, domain 1"/>
    <property type="match status" value="1"/>
</dbReference>
<dbReference type="SMART" id="SM00044">
    <property type="entry name" value="CYCc"/>
    <property type="match status" value="1"/>
</dbReference>
<evidence type="ECO:0000313" key="11">
    <source>
        <dbReference type="EMBL" id="KAJ7340076.1"/>
    </source>
</evidence>
<accession>A0A9W9YGD7</accession>
<dbReference type="Pfam" id="PF07714">
    <property type="entry name" value="PK_Tyr_Ser-Thr"/>
    <property type="match status" value="2"/>
</dbReference>
<feature type="domain" description="Guanylate cyclase" evidence="10">
    <location>
        <begin position="262"/>
        <end position="363"/>
    </location>
</feature>
<proteinExistence type="predicted"/>
<gene>
    <name evidence="11" type="ORF">OS493_002800</name>
</gene>
<dbReference type="PANTHER" id="PTHR11920:SF496">
    <property type="entry name" value="GUANYLATE CYCLASE"/>
    <property type="match status" value="1"/>
</dbReference>
<evidence type="ECO:0000313" key="12">
    <source>
        <dbReference type="Proteomes" id="UP001163046"/>
    </source>
</evidence>
<dbReference type="GO" id="GO:0004016">
    <property type="term" value="F:adenylate cyclase activity"/>
    <property type="evidence" value="ECO:0007669"/>
    <property type="project" value="TreeGrafter"/>
</dbReference>
<dbReference type="Gene3D" id="3.30.70.1230">
    <property type="entry name" value="Nucleotide cyclase"/>
    <property type="match status" value="2"/>
</dbReference>
<keyword evidence="3" id="KW-0812">Transmembrane</keyword>
<dbReference type="GO" id="GO:0000166">
    <property type="term" value="F:nucleotide binding"/>
    <property type="evidence" value="ECO:0007669"/>
    <property type="project" value="UniProtKB-KW"/>
</dbReference>
<dbReference type="GO" id="GO:0004672">
    <property type="term" value="F:protein kinase activity"/>
    <property type="evidence" value="ECO:0007669"/>
    <property type="project" value="InterPro"/>
</dbReference>
<keyword evidence="9" id="KW-0141">cGMP biosynthesis</keyword>
<keyword evidence="4" id="KW-0732">Signal</keyword>
<name>A0A9W9YGD7_9CNID</name>
<protein>
    <recommendedName>
        <fullName evidence="2">guanylate cyclase</fullName>
        <ecNumber evidence="2">4.6.1.2</ecNumber>
    </recommendedName>
</protein>
<evidence type="ECO:0000256" key="9">
    <source>
        <dbReference type="ARBA" id="ARBA00023293"/>
    </source>
</evidence>
<dbReference type="GO" id="GO:0004383">
    <property type="term" value="F:guanylate cyclase activity"/>
    <property type="evidence" value="ECO:0007669"/>
    <property type="project" value="UniProtKB-EC"/>
</dbReference>
<dbReference type="PROSITE" id="PS50125">
    <property type="entry name" value="GUANYLATE_CYCLASE_2"/>
    <property type="match status" value="1"/>
</dbReference>
<dbReference type="InterPro" id="IPR011645">
    <property type="entry name" value="HNOB_dom_associated"/>
</dbReference>
<dbReference type="InterPro" id="IPR050401">
    <property type="entry name" value="Cyclic_nucleotide_synthase"/>
</dbReference>
<dbReference type="Gene3D" id="1.10.510.10">
    <property type="entry name" value="Transferase(Phosphotransferase) domain 1"/>
    <property type="match status" value="1"/>
</dbReference>